<keyword evidence="1" id="KW-1133">Transmembrane helix</keyword>
<evidence type="ECO:0008006" key="4">
    <source>
        <dbReference type="Google" id="ProtNLM"/>
    </source>
</evidence>
<accession>A0A4R3TM39</accession>
<proteinExistence type="predicted"/>
<feature type="transmembrane region" description="Helical" evidence="1">
    <location>
        <begin position="20"/>
        <end position="40"/>
    </location>
</feature>
<keyword evidence="1" id="KW-0472">Membrane</keyword>
<sequence length="131" mass="14618">MGLDQLLELTSNVAAKALPIVGVIVLIFLVIFVRHLIVLLKSANEAVISMKKTLDTTNKELETLEKPLQTLNELSETVDSVHEASKHAVRSTMVMVIENFSLIKDWILHHMGKDGSDEQQEEACEQEVHTS</sequence>
<protein>
    <recommendedName>
        <fullName evidence="4">Histidine kinase</fullName>
    </recommendedName>
</protein>
<organism evidence="2 3">
    <name type="scientific">Longicatena caecimuris</name>
    <dbReference type="NCBI Taxonomy" id="1796635"/>
    <lineage>
        <taxon>Bacteria</taxon>
        <taxon>Bacillati</taxon>
        <taxon>Bacillota</taxon>
        <taxon>Erysipelotrichia</taxon>
        <taxon>Erysipelotrichales</taxon>
        <taxon>Erysipelotrichaceae</taxon>
        <taxon>Longicatena</taxon>
    </lineage>
</organism>
<dbReference type="GeneID" id="73795565"/>
<keyword evidence="1" id="KW-0812">Transmembrane</keyword>
<keyword evidence="3" id="KW-1185">Reference proteome</keyword>
<dbReference type="RefSeq" id="WP_008688600.1">
    <property type="nucleotide sequence ID" value="NZ_AP024510.1"/>
</dbReference>
<evidence type="ECO:0000313" key="3">
    <source>
        <dbReference type="Proteomes" id="UP000295773"/>
    </source>
</evidence>
<dbReference type="Proteomes" id="UP000295773">
    <property type="component" value="Unassembled WGS sequence"/>
</dbReference>
<name>A0A4R3TM39_9FIRM</name>
<dbReference type="EMBL" id="SMBP01000001">
    <property type="protein sequence ID" value="TCU63579.1"/>
    <property type="molecule type" value="Genomic_DNA"/>
</dbReference>
<reference evidence="2 3" key="1">
    <citation type="submission" date="2019-03" db="EMBL/GenBank/DDBJ databases">
        <title>Genomic Encyclopedia of Type Strains, Phase IV (KMG-IV): sequencing the most valuable type-strain genomes for metagenomic binning, comparative biology and taxonomic classification.</title>
        <authorList>
            <person name="Goeker M."/>
        </authorList>
    </citation>
    <scope>NUCLEOTIDE SEQUENCE [LARGE SCALE GENOMIC DNA]</scope>
    <source>
        <strain evidence="2 3">DSM 29481</strain>
    </source>
</reference>
<evidence type="ECO:0000256" key="1">
    <source>
        <dbReference type="SAM" id="Phobius"/>
    </source>
</evidence>
<comment type="caution">
    <text evidence="2">The sequence shown here is derived from an EMBL/GenBank/DDBJ whole genome shotgun (WGS) entry which is preliminary data.</text>
</comment>
<evidence type="ECO:0000313" key="2">
    <source>
        <dbReference type="EMBL" id="TCU63579.1"/>
    </source>
</evidence>
<gene>
    <name evidence="2" type="ORF">EDD61_101233</name>
</gene>
<dbReference type="AlphaFoldDB" id="A0A4R3TM39"/>